<keyword evidence="2" id="KW-0378">Hydrolase</keyword>
<dbReference type="PANTHER" id="PTHR43689">
    <property type="entry name" value="HYDROLASE"/>
    <property type="match status" value="1"/>
</dbReference>
<dbReference type="InterPro" id="IPR000073">
    <property type="entry name" value="AB_hydrolase_1"/>
</dbReference>
<dbReference type="InterPro" id="IPR029058">
    <property type="entry name" value="AB_hydrolase_fold"/>
</dbReference>
<reference evidence="2 3" key="1">
    <citation type="submission" date="2016-12" db="EMBL/GenBank/DDBJ databases">
        <title>Draft Genome Sequence of Mercury Resistant Pseudomonas DRA525.</title>
        <authorList>
            <person name="Drace K.M."/>
        </authorList>
    </citation>
    <scope>NUCLEOTIDE SEQUENCE [LARGE SCALE GENOMIC DNA]</scope>
    <source>
        <strain evidence="2 3">DRA525</strain>
    </source>
</reference>
<evidence type="ECO:0000259" key="1">
    <source>
        <dbReference type="Pfam" id="PF00561"/>
    </source>
</evidence>
<gene>
    <name evidence="2" type="ORF">BL240_11015</name>
</gene>
<evidence type="ECO:0000313" key="2">
    <source>
        <dbReference type="EMBL" id="APO81942.1"/>
    </source>
</evidence>
<accession>A0A1L5PP59</accession>
<dbReference type="Pfam" id="PF00561">
    <property type="entry name" value="Abhydrolase_1"/>
    <property type="match status" value="1"/>
</dbReference>
<dbReference type="Gene3D" id="3.40.50.1820">
    <property type="entry name" value="alpha/beta hydrolase"/>
    <property type="match status" value="1"/>
</dbReference>
<dbReference type="PANTHER" id="PTHR43689:SF8">
    <property type="entry name" value="ALPHA_BETA-HYDROLASES SUPERFAMILY PROTEIN"/>
    <property type="match status" value="1"/>
</dbReference>
<evidence type="ECO:0000313" key="3">
    <source>
        <dbReference type="Proteomes" id="UP000185146"/>
    </source>
</evidence>
<dbReference type="Proteomes" id="UP000185146">
    <property type="component" value="Chromosome"/>
</dbReference>
<sequence length="259" mass="28626">MSNLHTREHWIDTAQGKLFAQEWAPLQAQGAPIVLLHDSLGCVALWREFPAQLAQTTRHRVIAYDRLGFGRSDAHPGSLRLGFVEDEAQQGFTALREHFGIGDFIVFGHSVGGGMAVACAAAFASQCVGLITESAQAFVEARTLEGIRVADQQFAEPGQLQRLERYHGGKAEWVLRAWVDNWLSEHFADWSLDALLPQVRCPLLSLHGDNDEFGSPAHPERLVALAGGPGLMRLLQGCGHVPHREQAERVLEEVLQFLR</sequence>
<dbReference type="PRINTS" id="PR00111">
    <property type="entry name" value="ABHYDROLASE"/>
</dbReference>
<dbReference type="AlphaFoldDB" id="A0A1L5PP59"/>
<protein>
    <submittedName>
        <fullName evidence="2">Alpha/beta hydrolase</fullName>
    </submittedName>
</protein>
<dbReference type="GO" id="GO:0016787">
    <property type="term" value="F:hydrolase activity"/>
    <property type="evidence" value="ECO:0007669"/>
    <property type="project" value="UniProtKB-KW"/>
</dbReference>
<dbReference type="SUPFAM" id="SSF53474">
    <property type="entry name" value="alpha/beta-Hydrolases"/>
    <property type="match status" value="1"/>
</dbReference>
<dbReference type="EMBL" id="CP018743">
    <property type="protein sequence ID" value="APO81942.1"/>
    <property type="molecule type" value="Genomic_DNA"/>
</dbReference>
<name>A0A1L5PP59_PSEPU</name>
<feature type="domain" description="AB hydrolase-1" evidence="1">
    <location>
        <begin position="32"/>
        <end position="187"/>
    </location>
</feature>
<organism evidence="2 3">
    <name type="scientific">Pseudomonas putida</name>
    <name type="common">Arthrobacter siderocapsulatus</name>
    <dbReference type="NCBI Taxonomy" id="303"/>
    <lineage>
        <taxon>Bacteria</taxon>
        <taxon>Pseudomonadati</taxon>
        <taxon>Pseudomonadota</taxon>
        <taxon>Gammaproteobacteria</taxon>
        <taxon>Pseudomonadales</taxon>
        <taxon>Pseudomonadaceae</taxon>
        <taxon>Pseudomonas</taxon>
    </lineage>
</organism>
<dbReference type="RefSeq" id="WP_075044822.1">
    <property type="nucleotide sequence ID" value="NZ_CP018743.1"/>
</dbReference>
<proteinExistence type="predicted"/>